<gene>
    <name evidence="10" type="ORF">CEXT_192101</name>
</gene>
<dbReference type="FunFam" id="3.30.160.60:FF:000045">
    <property type="entry name" value="ZFP69 zinc finger protein B"/>
    <property type="match status" value="1"/>
</dbReference>
<dbReference type="GO" id="GO:0008270">
    <property type="term" value="F:zinc ion binding"/>
    <property type="evidence" value="ECO:0007669"/>
    <property type="project" value="UniProtKB-KW"/>
</dbReference>
<evidence type="ECO:0000256" key="1">
    <source>
        <dbReference type="ARBA" id="ARBA00004123"/>
    </source>
</evidence>
<comment type="subcellular location">
    <subcellularLocation>
        <location evidence="1">Nucleus</location>
    </subcellularLocation>
</comment>
<dbReference type="Pfam" id="PF00096">
    <property type="entry name" value="zf-C2H2"/>
    <property type="match status" value="3"/>
</dbReference>
<name>A0AAV4SWR4_CAEEX</name>
<comment type="caution">
    <text evidence="10">The sequence shown here is derived from an EMBL/GenBank/DDBJ whole genome shotgun (WGS) entry which is preliminary data.</text>
</comment>
<evidence type="ECO:0000256" key="7">
    <source>
        <dbReference type="ARBA" id="ARBA00023242"/>
    </source>
</evidence>
<evidence type="ECO:0000313" key="11">
    <source>
        <dbReference type="Proteomes" id="UP001054945"/>
    </source>
</evidence>
<dbReference type="SMART" id="SM00355">
    <property type="entry name" value="ZnF_C2H2"/>
    <property type="match status" value="4"/>
</dbReference>
<dbReference type="EMBL" id="BPLR01010002">
    <property type="protein sequence ID" value="GIY36033.1"/>
    <property type="molecule type" value="Genomic_DNA"/>
</dbReference>
<evidence type="ECO:0000256" key="6">
    <source>
        <dbReference type="ARBA" id="ARBA00023125"/>
    </source>
</evidence>
<dbReference type="Pfam" id="PF13894">
    <property type="entry name" value="zf-C2H2_4"/>
    <property type="match status" value="1"/>
</dbReference>
<keyword evidence="2" id="KW-0479">Metal-binding</keyword>
<feature type="domain" description="C2H2-type" evidence="9">
    <location>
        <begin position="60"/>
        <end position="87"/>
    </location>
</feature>
<evidence type="ECO:0000259" key="9">
    <source>
        <dbReference type="PROSITE" id="PS50157"/>
    </source>
</evidence>
<keyword evidence="6" id="KW-0238">DNA-binding</keyword>
<dbReference type="InterPro" id="IPR013087">
    <property type="entry name" value="Znf_C2H2_type"/>
</dbReference>
<keyword evidence="3" id="KW-0677">Repeat</keyword>
<feature type="domain" description="C2H2-type" evidence="9">
    <location>
        <begin position="116"/>
        <end position="140"/>
    </location>
</feature>
<dbReference type="InterPro" id="IPR036236">
    <property type="entry name" value="Znf_C2H2_sf"/>
</dbReference>
<keyword evidence="4 8" id="KW-0863">Zinc-finger</keyword>
<evidence type="ECO:0000256" key="5">
    <source>
        <dbReference type="ARBA" id="ARBA00022833"/>
    </source>
</evidence>
<dbReference type="GO" id="GO:0010468">
    <property type="term" value="P:regulation of gene expression"/>
    <property type="evidence" value="ECO:0007669"/>
    <property type="project" value="TreeGrafter"/>
</dbReference>
<evidence type="ECO:0000256" key="3">
    <source>
        <dbReference type="ARBA" id="ARBA00022737"/>
    </source>
</evidence>
<dbReference type="PROSITE" id="PS00028">
    <property type="entry name" value="ZINC_FINGER_C2H2_1"/>
    <property type="match status" value="4"/>
</dbReference>
<dbReference type="InterPro" id="IPR050331">
    <property type="entry name" value="Zinc_finger"/>
</dbReference>
<sequence length="166" mass="19345">MSYDEVLMSTNADEIQIEMAPEMCLPIITNYFFCEICGENFLSKNELRKHKTTHKAPKIFSCNMCLKIFTKKYNLQQHLLSHTGERPHICQICNKGFTRKKYLVEHYLVHTGEEPFVCADCNEGFITEEELKDHEMLHTGGYFGNLVYQLQLSLLATRQPSEKFLL</sequence>
<feature type="domain" description="C2H2-type" evidence="9">
    <location>
        <begin position="88"/>
        <end position="115"/>
    </location>
</feature>
<feature type="domain" description="C2H2-type" evidence="9">
    <location>
        <begin position="32"/>
        <end position="59"/>
    </location>
</feature>
<dbReference type="FunFam" id="3.30.160.60:FF:003017">
    <property type="entry name" value="Si:cabz01054396.2"/>
    <property type="match status" value="1"/>
</dbReference>
<dbReference type="PANTHER" id="PTHR16515">
    <property type="entry name" value="PR DOMAIN ZINC FINGER PROTEIN"/>
    <property type="match status" value="1"/>
</dbReference>
<evidence type="ECO:0000313" key="10">
    <source>
        <dbReference type="EMBL" id="GIY36033.1"/>
    </source>
</evidence>
<dbReference type="SUPFAM" id="SSF57667">
    <property type="entry name" value="beta-beta-alpha zinc fingers"/>
    <property type="match status" value="2"/>
</dbReference>
<accession>A0AAV4SWR4</accession>
<dbReference type="GO" id="GO:0003677">
    <property type="term" value="F:DNA binding"/>
    <property type="evidence" value="ECO:0007669"/>
    <property type="project" value="UniProtKB-KW"/>
</dbReference>
<dbReference type="FunFam" id="3.30.160.60:FF:000446">
    <property type="entry name" value="Zinc finger protein"/>
    <property type="match status" value="1"/>
</dbReference>
<evidence type="ECO:0000256" key="2">
    <source>
        <dbReference type="ARBA" id="ARBA00022723"/>
    </source>
</evidence>
<reference evidence="10 11" key="1">
    <citation type="submission" date="2021-06" db="EMBL/GenBank/DDBJ databases">
        <title>Caerostris extrusa draft genome.</title>
        <authorList>
            <person name="Kono N."/>
            <person name="Arakawa K."/>
        </authorList>
    </citation>
    <scope>NUCLEOTIDE SEQUENCE [LARGE SCALE GENOMIC DNA]</scope>
</reference>
<evidence type="ECO:0000256" key="8">
    <source>
        <dbReference type="PROSITE-ProRule" id="PRU00042"/>
    </source>
</evidence>
<dbReference type="PROSITE" id="PS50157">
    <property type="entry name" value="ZINC_FINGER_C2H2_2"/>
    <property type="match status" value="4"/>
</dbReference>
<dbReference type="GO" id="GO:0005634">
    <property type="term" value="C:nucleus"/>
    <property type="evidence" value="ECO:0007669"/>
    <property type="project" value="UniProtKB-SubCell"/>
</dbReference>
<keyword evidence="7" id="KW-0539">Nucleus</keyword>
<proteinExistence type="predicted"/>
<organism evidence="10 11">
    <name type="scientific">Caerostris extrusa</name>
    <name type="common">Bark spider</name>
    <name type="synonym">Caerostris bankana</name>
    <dbReference type="NCBI Taxonomy" id="172846"/>
    <lineage>
        <taxon>Eukaryota</taxon>
        <taxon>Metazoa</taxon>
        <taxon>Ecdysozoa</taxon>
        <taxon>Arthropoda</taxon>
        <taxon>Chelicerata</taxon>
        <taxon>Arachnida</taxon>
        <taxon>Araneae</taxon>
        <taxon>Araneomorphae</taxon>
        <taxon>Entelegynae</taxon>
        <taxon>Araneoidea</taxon>
        <taxon>Araneidae</taxon>
        <taxon>Caerostris</taxon>
    </lineage>
</organism>
<keyword evidence="5" id="KW-0862">Zinc</keyword>
<keyword evidence="11" id="KW-1185">Reference proteome</keyword>
<dbReference type="Proteomes" id="UP001054945">
    <property type="component" value="Unassembled WGS sequence"/>
</dbReference>
<dbReference type="Gene3D" id="3.30.160.60">
    <property type="entry name" value="Classic Zinc Finger"/>
    <property type="match status" value="3"/>
</dbReference>
<dbReference type="PANTHER" id="PTHR16515:SF49">
    <property type="entry name" value="GASTRULA ZINC FINGER PROTEIN XLCGF49.1-LIKE-RELATED"/>
    <property type="match status" value="1"/>
</dbReference>
<dbReference type="AlphaFoldDB" id="A0AAV4SWR4"/>
<evidence type="ECO:0000256" key="4">
    <source>
        <dbReference type="ARBA" id="ARBA00022771"/>
    </source>
</evidence>
<protein>
    <recommendedName>
        <fullName evidence="9">C2H2-type domain-containing protein</fullName>
    </recommendedName>
</protein>